<dbReference type="InterPro" id="IPR036249">
    <property type="entry name" value="Thioredoxin-like_sf"/>
</dbReference>
<dbReference type="InterPro" id="IPR051498">
    <property type="entry name" value="Phosducin-like_chap/apop_reg"/>
</dbReference>
<dbReference type="InterPro" id="IPR024253">
    <property type="entry name" value="Phosducin_thioredoxin-like_dom"/>
</dbReference>
<reference evidence="4 5" key="1">
    <citation type="submission" date="2022-05" db="EMBL/GenBank/DDBJ databases">
        <title>A multi-omics perspective on studying reproductive biology in Daphnia sinensis.</title>
        <authorList>
            <person name="Jia J."/>
        </authorList>
    </citation>
    <scope>NUCLEOTIDE SEQUENCE [LARGE SCALE GENOMIC DNA]</scope>
    <source>
        <strain evidence="4 5">WSL</strain>
    </source>
</reference>
<sequence length="242" mass="27857">MENPAEDTQWNDVLRQKGIIPPKPKEAEITEEQIENMVENVVKTYTSKEQKPEELELDDLDNLEDELDEKVFLEYRQKRIAEMKASIKSNKFGEVLEITGKDYVQEINKAGEGIWVILHLYKQGIPLSSLINDHFRNLAHKFPMVKFVKSLAGLCIANYPDQNLPTIFVYHNGDLKHQFIGASCFASGIKQDELEWMLSETGAFKTKIEKDPRPKIRDALFSQLNGGHTQSIERQDYNDDSE</sequence>
<keyword evidence="5" id="KW-1185">Reference proteome</keyword>
<dbReference type="Proteomes" id="UP000820818">
    <property type="component" value="Linkage Group LG7"/>
</dbReference>
<dbReference type="PANTHER" id="PTHR45809">
    <property type="entry name" value="VIRAL IAP-ASSOCIATED FACTOR HOMOLOG"/>
    <property type="match status" value="1"/>
</dbReference>
<dbReference type="SUPFAM" id="SSF52833">
    <property type="entry name" value="Thioredoxin-like"/>
    <property type="match status" value="1"/>
</dbReference>
<dbReference type="GO" id="GO:0006457">
    <property type="term" value="P:protein folding"/>
    <property type="evidence" value="ECO:0007669"/>
    <property type="project" value="TreeGrafter"/>
</dbReference>
<dbReference type="CDD" id="cd02988">
    <property type="entry name" value="Phd_like_VIAF"/>
    <property type="match status" value="1"/>
</dbReference>
<dbReference type="Gene3D" id="3.40.30.10">
    <property type="entry name" value="Glutaredoxin"/>
    <property type="match status" value="1"/>
</dbReference>
<dbReference type="GO" id="GO:0005737">
    <property type="term" value="C:cytoplasm"/>
    <property type="evidence" value="ECO:0007669"/>
    <property type="project" value="TreeGrafter"/>
</dbReference>
<dbReference type="PANTHER" id="PTHR45809:SF3">
    <property type="entry name" value="VIRAL IAP-ASSOCIATED FACTOR HOMOLOG"/>
    <property type="match status" value="1"/>
</dbReference>
<evidence type="ECO:0000313" key="5">
    <source>
        <dbReference type="Proteomes" id="UP000820818"/>
    </source>
</evidence>
<gene>
    <name evidence="4" type="ORF">GHT06_018401</name>
</gene>
<feature type="domain" description="Phosducin" evidence="3">
    <location>
        <begin position="45"/>
        <end position="202"/>
    </location>
</feature>
<comment type="similarity">
    <text evidence="1">Belongs to the phosducin family.</text>
</comment>
<accession>A0AAD5PT44</accession>
<comment type="caution">
    <text evidence="4">The sequence shown here is derived from an EMBL/GenBank/DDBJ whole genome shotgun (WGS) entry which is preliminary data.</text>
</comment>
<dbReference type="Pfam" id="PF02114">
    <property type="entry name" value="Phosducin"/>
    <property type="match status" value="1"/>
</dbReference>
<protein>
    <recommendedName>
        <fullName evidence="3">Phosducin domain-containing protein</fullName>
    </recommendedName>
</protein>
<dbReference type="AlphaFoldDB" id="A0AAD5PT44"/>
<feature type="region of interest" description="Disordered" evidence="2">
    <location>
        <begin position="1"/>
        <end position="32"/>
    </location>
</feature>
<feature type="compositionally biased region" description="Polar residues" evidence="2">
    <location>
        <begin position="1"/>
        <end position="11"/>
    </location>
</feature>
<evidence type="ECO:0000256" key="1">
    <source>
        <dbReference type="ARBA" id="ARBA00009686"/>
    </source>
</evidence>
<evidence type="ECO:0000313" key="4">
    <source>
        <dbReference type="EMBL" id="KAI9555884.1"/>
    </source>
</evidence>
<name>A0AAD5PT44_9CRUS</name>
<evidence type="ECO:0000256" key="2">
    <source>
        <dbReference type="SAM" id="MobiDB-lite"/>
    </source>
</evidence>
<organism evidence="4 5">
    <name type="scientific">Daphnia sinensis</name>
    <dbReference type="NCBI Taxonomy" id="1820382"/>
    <lineage>
        <taxon>Eukaryota</taxon>
        <taxon>Metazoa</taxon>
        <taxon>Ecdysozoa</taxon>
        <taxon>Arthropoda</taxon>
        <taxon>Crustacea</taxon>
        <taxon>Branchiopoda</taxon>
        <taxon>Diplostraca</taxon>
        <taxon>Cladocera</taxon>
        <taxon>Anomopoda</taxon>
        <taxon>Daphniidae</taxon>
        <taxon>Daphnia</taxon>
        <taxon>Daphnia similis group</taxon>
    </lineage>
</organism>
<dbReference type="EMBL" id="WJBH02000007">
    <property type="protein sequence ID" value="KAI9555884.1"/>
    <property type="molecule type" value="Genomic_DNA"/>
</dbReference>
<evidence type="ECO:0000259" key="3">
    <source>
        <dbReference type="Pfam" id="PF02114"/>
    </source>
</evidence>
<proteinExistence type="inferred from homology"/>